<feature type="compositionally biased region" description="Low complexity" evidence="1">
    <location>
        <begin position="264"/>
        <end position="276"/>
    </location>
</feature>
<evidence type="ECO:0000256" key="2">
    <source>
        <dbReference type="SAM" id="Phobius"/>
    </source>
</evidence>
<dbReference type="InterPro" id="IPR046576">
    <property type="entry name" value="DUF6636"/>
</dbReference>
<feature type="compositionally biased region" description="Acidic residues" evidence="1">
    <location>
        <begin position="277"/>
        <end position="287"/>
    </location>
</feature>
<keyword evidence="2" id="KW-0472">Membrane</keyword>
<dbReference type="Proteomes" id="UP000293852">
    <property type="component" value="Unassembled WGS sequence"/>
</dbReference>
<feature type="compositionally biased region" description="Pro residues" evidence="1">
    <location>
        <begin position="45"/>
        <end position="65"/>
    </location>
</feature>
<organism evidence="3 4">
    <name type="scientific">Xylanimonas ulmi</name>
    <dbReference type="NCBI Taxonomy" id="228973"/>
    <lineage>
        <taxon>Bacteria</taxon>
        <taxon>Bacillati</taxon>
        <taxon>Actinomycetota</taxon>
        <taxon>Actinomycetes</taxon>
        <taxon>Micrococcales</taxon>
        <taxon>Promicromonosporaceae</taxon>
        <taxon>Xylanimonas</taxon>
    </lineage>
</organism>
<feature type="region of interest" description="Disordered" evidence="1">
    <location>
        <begin position="1"/>
        <end position="194"/>
    </location>
</feature>
<dbReference type="AlphaFoldDB" id="A0A4Q7M223"/>
<keyword evidence="4" id="KW-1185">Reference proteome</keyword>
<feature type="compositionally biased region" description="Pro residues" evidence="1">
    <location>
        <begin position="1"/>
        <end position="21"/>
    </location>
</feature>
<dbReference type="EMBL" id="SGWX01000001">
    <property type="protein sequence ID" value="RZS61484.1"/>
    <property type="molecule type" value="Genomic_DNA"/>
</dbReference>
<reference evidence="3 4" key="1">
    <citation type="submission" date="2019-02" db="EMBL/GenBank/DDBJ databases">
        <title>Sequencing the genomes of 1000 actinobacteria strains.</title>
        <authorList>
            <person name="Klenk H.-P."/>
        </authorList>
    </citation>
    <scope>NUCLEOTIDE SEQUENCE [LARGE SCALE GENOMIC DNA]</scope>
    <source>
        <strain evidence="3 4">DSM 16932</strain>
    </source>
</reference>
<keyword evidence="2" id="KW-1133">Transmembrane helix</keyword>
<evidence type="ECO:0000313" key="4">
    <source>
        <dbReference type="Proteomes" id="UP000293852"/>
    </source>
</evidence>
<proteinExistence type="predicted"/>
<feature type="compositionally biased region" description="Low complexity" evidence="1">
    <location>
        <begin position="66"/>
        <end position="89"/>
    </location>
</feature>
<protein>
    <submittedName>
        <fullName evidence="3">Uncharacterized protein</fullName>
    </submittedName>
</protein>
<feature type="compositionally biased region" description="Pro residues" evidence="1">
    <location>
        <begin position="182"/>
        <end position="192"/>
    </location>
</feature>
<feature type="region of interest" description="Disordered" evidence="1">
    <location>
        <begin position="264"/>
        <end position="287"/>
    </location>
</feature>
<gene>
    <name evidence="3" type="ORF">EV386_1786</name>
</gene>
<comment type="caution">
    <text evidence="3">The sequence shown here is derived from an EMBL/GenBank/DDBJ whole genome shotgun (WGS) entry which is preliminary data.</text>
</comment>
<feature type="compositionally biased region" description="Low complexity" evidence="1">
    <location>
        <begin position="128"/>
        <end position="181"/>
    </location>
</feature>
<keyword evidence="2" id="KW-0812">Transmembrane</keyword>
<sequence>MSSPNVPGPVPPPPPPPPVPEPDVTTPTPEATSRPPSNDDIPTAPFTPVPPAPAAATPVPPPPATSPATPAPASTASPSATAPAPVRRVSAVRRMARPDGPTSPFAASAPQPARPMPGRGIPLQQVSAPAAADDWFTATAAQQAQAPERAPWSPAQTPPTAAQTPQTAAPASYAPPQSAPTSYPPSSYPPGYEPAQLAQSAEYAPAAYDQVAGQPQAAPAGAGEATAPRRRVSAGWVVSIVLAVVLVALGGMFAWSLLQGSSPDAGADGAATGASEEPSDAASDDAADAGPALATFASPTGNITCEISADAATCSIAQLAQQPAPSDTCDGTVGNRVSVTAQGAILTPCVPTAQQPQPAPADMSKLDYGQSVTQGQFTCTSERTGMQCRDDKTGKGFSLARAGIGTY</sequence>
<accession>A0A4Q7M223</accession>
<feature type="transmembrane region" description="Helical" evidence="2">
    <location>
        <begin position="236"/>
        <end position="258"/>
    </location>
</feature>
<evidence type="ECO:0000313" key="3">
    <source>
        <dbReference type="EMBL" id="RZS61484.1"/>
    </source>
</evidence>
<evidence type="ECO:0000256" key="1">
    <source>
        <dbReference type="SAM" id="MobiDB-lite"/>
    </source>
</evidence>
<dbReference type="Pfam" id="PF20341">
    <property type="entry name" value="DUF6636"/>
    <property type="match status" value="1"/>
</dbReference>
<name>A0A4Q7M223_9MICO</name>